<feature type="region of interest" description="Disordered" evidence="6">
    <location>
        <begin position="331"/>
        <end position="358"/>
    </location>
</feature>
<feature type="domain" description="CUB" evidence="9">
    <location>
        <begin position="48"/>
        <end position="160"/>
    </location>
</feature>
<feature type="chain" id="PRO_5039887492" evidence="8">
    <location>
        <begin position="22"/>
        <end position="988"/>
    </location>
</feature>
<evidence type="ECO:0000313" key="12">
    <source>
        <dbReference type="Ensembl" id="ENSCCRP00000034086.2"/>
    </source>
</evidence>
<dbReference type="InterPro" id="IPR049883">
    <property type="entry name" value="NOTCH1_EGF-like"/>
</dbReference>
<keyword evidence="13" id="KW-1185">Reference proteome</keyword>
<dbReference type="GO" id="GO:0016020">
    <property type="term" value="C:membrane"/>
    <property type="evidence" value="ECO:0007669"/>
    <property type="project" value="TreeGrafter"/>
</dbReference>
<dbReference type="SMART" id="SM00179">
    <property type="entry name" value="EGF_CA"/>
    <property type="match status" value="1"/>
</dbReference>
<dbReference type="GO" id="GO:0005096">
    <property type="term" value="F:GTPase activator activity"/>
    <property type="evidence" value="ECO:0007669"/>
    <property type="project" value="TreeGrafter"/>
</dbReference>
<dbReference type="PROSITE" id="PS51335">
    <property type="entry name" value="ELMO"/>
    <property type="match status" value="1"/>
</dbReference>
<keyword evidence="7" id="KW-1133">Transmembrane helix</keyword>
<evidence type="ECO:0000259" key="9">
    <source>
        <dbReference type="PROSITE" id="PS01180"/>
    </source>
</evidence>
<dbReference type="GO" id="GO:0005509">
    <property type="term" value="F:calcium ion binding"/>
    <property type="evidence" value="ECO:0007669"/>
    <property type="project" value="InterPro"/>
</dbReference>
<dbReference type="InterPro" id="IPR018097">
    <property type="entry name" value="EGF_Ca-bd_CS"/>
</dbReference>
<dbReference type="PROSITE" id="PS01187">
    <property type="entry name" value="EGF_CA"/>
    <property type="match status" value="1"/>
</dbReference>
<sequence length="988" mass="111033">MPRRHLLSLVILIYSTGLMSSAEINRYGGQASAGVGRERYAFYALRSCHQVLHDDSGELFSPDYLCSHPPVWCNWTIQVPPGKRLELYLEDFTPSDACQQKSDQIHLDESPAAAGGQRILERCWRKARYTSVSNTVQVVLLIDGDHPVPYRGFYGRFKAFRSLDSPDSMYEDTPVDVIEADLRDDEDETDAITPDSPPAVRDVIADRSGVNTQTPSAGLTSSVKSGSSVTNEKSSRDSSPRNLAPGYNSKDVVDDDAYYDGHFLAASQEAAGRWAAETQHNQPKSEEAQIRPSYQAAYAGVSDMSLSAQTHMPLVRPAARSPSAMRRNVDAHTHSSGQTEPVRARTTPDAGGVRWVKGGQRDDEEGVSIEVTATESSVTLPVIQRKSKEEALYQQALRNVTHKRHFPAELLFEVSVEINLEPEHHEDSSSLRSALETMIPEVFGHLIPKSLDFKRLKKLSSGVLFIVWLQFEKAAVGQQTHRDLQSSLQGLQGRTVKSQTSETQGVIASVSTEDVNECETQMVVCDAHAECVNQFGSYSCRCINGYLEVPHGPGARVCAASAEPDCSWTSSPRILRGVYAGVSLITLLIMLFLLVAFLLYHRYYRGSFLPRCQRTSARSVVETTARDDDNNNTGNDGSGGANPSIFTLPPPSMRMGKDGHRSLDLPLLGFSSLLPPDGFRSKIPAEKHQLMLGYIWQCFYSSCLRFWLKWFLRLVTGRCELQRICARCKAGALRTAQIEHSLKSSKSKVLRAALSLKENDLDEHLAQIIQEKRVKEQKDPTFKANLRQCLLQINGYSELFEAVEELRKQVFDSENKEHENMLLKLWDLLMPSVKLESRITKQWGNIGFQGDDPKTDFRGMGMLGLTNLLFFSENHTDVARQVLSHASHPRLGYSYAIVGINLTEMAYSLMKSDALKPHFYNTVSGKPQMKHFHHFYCYLAYEFDKFWLEEEPESIMEFNRYREKFHDKVKGQLQMPEVTLIMTVDQEK</sequence>
<dbReference type="Pfam" id="PF07645">
    <property type="entry name" value="EGF_CA"/>
    <property type="match status" value="1"/>
</dbReference>
<keyword evidence="7" id="KW-0812">Transmembrane</keyword>
<keyword evidence="4" id="KW-1015">Disulfide bond</keyword>
<keyword evidence="2 8" id="KW-0732">Signal</keyword>
<dbReference type="PANTHER" id="PTHR12771">
    <property type="entry name" value="ENGULFMENT AND CELL MOTILITY"/>
    <property type="match status" value="1"/>
</dbReference>
<evidence type="ECO:0000313" key="13">
    <source>
        <dbReference type="Proteomes" id="UP001108240"/>
    </source>
</evidence>
<keyword evidence="3" id="KW-0677">Repeat</keyword>
<feature type="region of interest" description="Disordered" evidence="6">
    <location>
        <begin position="621"/>
        <end position="644"/>
    </location>
</feature>
<evidence type="ECO:0000256" key="7">
    <source>
        <dbReference type="SAM" id="Phobius"/>
    </source>
</evidence>
<dbReference type="PANTHER" id="PTHR12771:SF47">
    <property type="entry name" value="ELMO DOMAIN-CONTAINING PROTEIN 2"/>
    <property type="match status" value="1"/>
</dbReference>
<dbReference type="OMA" id="LEMIHIH"/>
<evidence type="ECO:0000256" key="6">
    <source>
        <dbReference type="SAM" id="MobiDB-lite"/>
    </source>
</evidence>
<dbReference type="CDD" id="cd00054">
    <property type="entry name" value="EGF_CA"/>
    <property type="match status" value="1"/>
</dbReference>
<keyword evidence="7" id="KW-0472">Membrane</keyword>
<proteinExistence type="predicted"/>
<evidence type="ECO:0000259" key="10">
    <source>
        <dbReference type="PROSITE" id="PS50026"/>
    </source>
</evidence>
<feature type="signal peptide" evidence="8">
    <location>
        <begin position="1"/>
        <end position="21"/>
    </location>
</feature>
<evidence type="ECO:0000256" key="2">
    <source>
        <dbReference type="ARBA" id="ARBA00022729"/>
    </source>
</evidence>
<feature type="region of interest" description="Disordered" evidence="6">
    <location>
        <begin position="182"/>
        <end position="201"/>
    </location>
</feature>
<organism evidence="12 13">
    <name type="scientific">Cyprinus carpio carpio</name>
    <dbReference type="NCBI Taxonomy" id="630221"/>
    <lineage>
        <taxon>Eukaryota</taxon>
        <taxon>Metazoa</taxon>
        <taxon>Chordata</taxon>
        <taxon>Craniata</taxon>
        <taxon>Vertebrata</taxon>
        <taxon>Euteleostomi</taxon>
        <taxon>Actinopterygii</taxon>
        <taxon>Neopterygii</taxon>
        <taxon>Teleostei</taxon>
        <taxon>Ostariophysi</taxon>
        <taxon>Cypriniformes</taxon>
        <taxon>Cyprinidae</taxon>
        <taxon>Cyprininae</taxon>
        <taxon>Cyprinus</taxon>
    </lineage>
</organism>
<dbReference type="InterPro" id="IPR000742">
    <property type="entry name" value="EGF"/>
</dbReference>
<reference evidence="12" key="1">
    <citation type="submission" date="2025-08" db="UniProtKB">
        <authorList>
            <consortium name="Ensembl"/>
        </authorList>
    </citation>
    <scope>IDENTIFICATION</scope>
</reference>
<dbReference type="InterPro" id="IPR001881">
    <property type="entry name" value="EGF-like_Ca-bd_dom"/>
</dbReference>
<evidence type="ECO:0000259" key="11">
    <source>
        <dbReference type="PROSITE" id="PS51335"/>
    </source>
</evidence>
<dbReference type="Gene3D" id="2.60.120.290">
    <property type="entry name" value="Spermadhesin, CUB domain"/>
    <property type="match status" value="1"/>
</dbReference>
<dbReference type="Pfam" id="PF00431">
    <property type="entry name" value="CUB"/>
    <property type="match status" value="1"/>
</dbReference>
<evidence type="ECO:0000256" key="3">
    <source>
        <dbReference type="ARBA" id="ARBA00022737"/>
    </source>
</evidence>
<feature type="transmembrane region" description="Helical" evidence="7">
    <location>
        <begin position="578"/>
        <end position="600"/>
    </location>
</feature>
<evidence type="ECO:0000256" key="8">
    <source>
        <dbReference type="SAM" id="SignalP"/>
    </source>
</evidence>
<feature type="compositionally biased region" description="Polar residues" evidence="6">
    <location>
        <begin position="209"/>
        <end position="232"/>
    </location>
</feature>
<dbReference type="InterPro" id="IPR035914">
    <property type="entry name" value="Sperma_CUB_dom_sf"/>
</dbReference>
<dbReference type="PROSITE" id="PS50026">
    <property type="entry name" value="EGF_3"/>
    <property type="match status" value="1"/>
</dbReference>
<protein>
    <submittedName>
        <fullName evidence="12">ELMO/CED-12 domain containing 2</fullName>
    </submittedName>
</protein>
<dbReference type="InterPro" id="IPR000152">
    <property type="entry name" value="EGF-type_Asp/Asn_hydroxyl_site"/>
</dbReference>
<dbReference type="SUPFAM" id="SSF49854">
    <property type="entry name" value="Spermadhesin, CUB domain"/>
    <property type="match status" value="1"/>
</dbReference>
<feature type="transmembrane region" description="Helical" evidence="7">
    <location>
        <begin position="690"/>
        <end position="708"/>
    </location>
</feature>
<accession>A0A8C1H9K3</accession>
<dbReference type="Gene3D" id="2.10.25.10">
    <property type="entry name" value="Laminin"/>
    <property type="match status" value="1"/>
</dbReference>
<feature type="domain" description="ELMO" evidence="11">
    <location>
        <begin position="817"/>
        <end position="973"/>
    </location>
</feature>
<dbReference type="SUPFAM" id="SSF57196">
    <property type="entry name" value="EGF/Laminin"/>
    <property type="match status" value="1"/>
</dbReference>
<dbReference type="Ensembl" id="ENSCCRT00000036946.2">
    <property type="protein sequence ID" value="ENSCCRP00000034086.2"/>
    <property type="gene ID" value="ENSCCRG00000018293.2"/>
</dbReference>
<dbReference type="PROSITE" id="PS00010">
    <property type="entry name" value="ASX_HYDROXYL"/>
    <property type="match status" value="1"/>
</dbReference>
<dbReference type="InterPro" id="IPR000859">
    <property type="entry name" value="CUB_dom"/>
</dbReference>
<dbReference type="CDD" id="cd00041">
    <property type="entry name" value="CUB"/>
    <property type="match status" value="1"/>
</dbReference>
<name>A0A8C1H9K3_CYPCA</name>
<dbReference type="SMART" id="SM00042">
    <property type="entry name" value="CUB"/>
    <property type="match status" value="1"/>
</dbReference>
<dbReference type="Pfam" id="PF04727">
    <property type="entry name" value="ELMO_CED12"/>
    <property type="match status" value="1"/>
</dbReference>
<dbReference type="FunFam" id="2.10.25.10:FF:000038">
    <property type="entry name" value="Fibrillin 2"/>
    <property type="match status" value="1"/>
</dbReference>
<feature type="domain" description="EGF-like" evidence="10">
    <location>
        <begin position="514"/>
        <end position="559"/>
    </location>
</feature>
<keyword evidence="1 5" id="KW-0245">EGF-like domain</keyword>
<dbReference type="InterPro" id="IPR050868">
    <property type="entry name" value="ELMO_domain-containing"/>
</dbReference>
<evidence type="ECO:0000256" key="4">
    <source>
        <dbReference type="ARBA" id="ARBA00023157"/>
    </source>
</evidence>
<evidence type="ECO:0000256" key="1">
    <source>
        <dbReference type="ARBA" id="ARBA00022536"/>
    </source>
</evidence>
<dbReference type="InterPro" id="IPR006816">
    <property type="entry name" value="ELMO_dom"/>
</dbReference>
<dbReference type="GO" id="GO:0030855">
    <property type="term" value="P:epithelial cell differentiation"/>
    <property type="evidence" value="ECO:0007669"/>
    <property type="project" value="UniProtKB-ARBA"/>
</dbReference>
<reference evidence="12" key="2">
    <citation type="submission" date="2025-09" db="UniProtKB">
        <authorList>
            <consortium name="Ensembl"/>
        </authorList>
    </citation>
    <scope>IDENTIFICATION</scope>
</reference>
<feature type="region of interest" description="Disordered" evidence="6">
    <location>
        <begin position="207"/>
        <end position="252"/>
    </location>
</feature>
<dbReference type="Proteomes" id="UP001108240">
    <property type="component" value="Unplaced"/>
</dbReference>
<evidence type="ECO:0000256" key="5">
    <source>
        <dbReference type="PROSITE-ProRule" id="PRU00076"/>
    </source>
</evidence>
<comment type="caution">
    <text evidence="5">Lacks conserved residue(s) required for the propagation of feature annotation.</text>
</comment>
<dbReference type="GeneTree" id="ENSGT00940000156589"/>
<dbReference type="PROSITE" id="PS01180">
    <property type="entry name" value="CUB"/>
    <property type="match status" value="1"/>
</dbReference>
<dbReference type="AlphaFoldDB" id="A0A8C1H9K3"/>